<keyword evidence="5 14" id="KW-0138">CF(0)</keyword>
<dbReference type="GO" id="GO:0045259">
    <property type="term" value="C:proton-transporting ATP synthase complex"/>
    <property type="evidence" value="ECO:0007669"/>
    <property type="project" value="UniProtKB-KW"/>
</dbReference>
<comment type="function">
    <text evidence="13 14">F(1)F(0) ATP synthase produces ATP from ADP in the presence of a proton or sodium gradient. F-type ATPases consist of two structural domains, F(1) containing the extramembraneous catalytic core and F(0) containing the membrane proton channel, linked together by a central stalk and a peripheral stalk. During catalysis, ATP synthesis in the catalytic domain of F(1) is coupled via a rotary mechanism of the central stalk subunits to proton translocation.</text>
</comment>
<feature type="site" description="Reversibly protonated during proton transport" evidence="14">
    <location>
        <position position="59"/>
    </location>
</feature>
<keyword evidence="10 14" id="KW-0446">Lipid-binding</keyword>
<dbReference type="Gene3D" id="1.20.20.10">
    <property type="entry name" value="F1F0 ATP synthase subunit C"/>
    <property type="match status" value="1"/>
</dbReference>
<dbReference type="InterPro" id="IPR020537">
    <property type="entry name" value="ATP_synth_F0_csu_DDCD_BS"/>
</dbReference>
<evidence type="ECO:0000256" key="3">
    <source>
        <dbReference type="ARBA" id="ARBA00022448"/>
    </source>
</evidence>
<comment type="caution">
    <text evidence="16">The sequence shown here is derived from an EMBL/GenBank/DDBJ whole genome shotgun (WGS) entry which is preliminary data.</text>
</comment>
<evidence type="ECO:0000256" key="13">
    <source>
        <dbReference type="ARBA" id="ARBA00025198"/>
    </source>
</evidence>
<dbReference type="GO" id="GO:0008289">
    <property type="term" value="F:lipid binding"/>
    <property type="evidence" value="ECO:0007669"/>
    <property type="project" value="UniProtKB-KW"/>
</dbReference>
<dbReference type="InterPro" id="IPR005953">
    <property type="entry name" value="ATP_synth_csu_bac/chlpt"/>
</dbReference>
<dbReference type="AlphaFoldDB" id="A0A0G1CH98"/>
<dbReference type="PROSITE" id="PS00605">
    <property type="entry name" value="ATPASE_C"/>
    <property type="match status" value="1"/>
</dbReference>
<proteinExistence type="inferred from homology"/>
<evidence type="ECO:0000256" key="7">
    <source>
        <dbReference type="ARBA" id="ARBA00022781"/>
    </source>
</evidence>
<dbReference type="InterPro" id="IPR000454">
    <property type="entry name" value="ATP_synth_F0_csu"/>
</dbReference>
<sequence length="76" mass="7813">MDPETAKLFAIAIIMGAGAIFPALAIGWIGSKGADAIGRNPEAAPKVQTAMILAIAFAEAIAIYCLVVALILKFVV</sequence>
<comment type="subcellular location">
    <subcellularLocation>
        <location evidence="1 14">Cell membrane</location>
        <topology evidence="1 14">Multi-pass membrane protein</topology>
    </subcellularLocation>
</comment>
<dbReference type="NCBIfam" id="TIGR01260">
    <property type="entry name" value="ATP_synt_c"/>
    <property type="match status" value="1"/>
</dbReference>
<evidence type="ECO:0000256" key="9">
    <source>
        <dbReference type="ARBA" id="ARBA00023065"/>
    </source>
</evidence>
<evidence type="ECO:0000313" key="16">
    <source>
        <dbReference type="EMBL" id="KKS48948.1"/>
    </source>
</evidence>
<dbReference type="STRING" id="1618659.UV11_C0001G0043"/>
<dbReference type="InterPro" id="IPR038662">
    <property type="entry name" value="ATP_synth_F0_csu_sf"/>
</dbReference>
<dbReference type="EMBL" id="LCDF01000001">
    <property type="protein sequence ID" value="KKS48948.1"/>
    <property type="molecule type" value="Genomic_DNA"/>
</dbReference>
<evidence type="ECO:0000313" key="17">
    <source>
        <dbReference type="Proteomes" id="UP000034036"/>
    </source>
</evidence>
<organism evidence="16 17">
    <name type="scientific">Candidatus Giovannonibacteria bacterium GW2011_GWF2_42_19</name>
    <dbReference type="NCBI Taxonomy" id="1618659"/>
    <lineage>
        <taxon>Bacteria</taxon>
        <taxon>Candidatus Giovannoniibacteriota</taxon>
    </lineage>
</organism>
<dbReference type="FunFam" id="1.20.20.10:FF:000002">
    <property type="entry name" value="ATP synthase subunit c"/>
    <property type="match status" value="1"/>
</dbReference>
<dbReference type="GO" id="GO:0033177">
    <property type="term" value="C:proton-transporting two-sector ATPase complex, proton-transporting domain"/>
    <property type="evidence" value="ECO:0007669"/>
    <property type="project" value="InterPro"/>
</dbReference>
<name>A0A0G1CH98_9BACT</name>
<evidence type="ECO:0000256" key="12">
    <source>
        <dbReference type="ARBA" id="ARBA00023310"/>
    </source>
</evidence>
<protein>
    <recommendedName>
        <fullName evidence="14">ATP synthase subunit c</fullName>
    </recommendedName>
    <alternativeName>
        <fullName evidence="14">ATP synthase F(0) sector subunit c</fullName>
    </alternativeName>
    <alternativeName>
        <fullName evidence="14">F-type ATPase subunit c</fullName>
        <shortName evidence="14">F-ATPase subunit c</shortName>
    </alternativeName>
    <alternativeName>
        <fullName evidence="14">Lipid-binding protein</fullName>
    </alternativeName>
</protein>
<keyword evidence="7 14" id="KW-0375">Hydrogen ion transport</keyword>
<dbReference type="GO" id="GO:0046933">
    <property type="term" value="F:proton-transporting ATP synthase activity, rotational mechanism"/>
    <property type="evidence" value="ECO:0007669"/>
    <property type="project" value="UniProtKB-UniRule"/>
</dbReference>
<evidence type="ECO:0000256" key="11">
    <source>
        <dbReference type="ARBA" id="ARBA00023136"/>
    </source>
</evidence>
<dbReference type="CDD" id="cd18121">
    <property type="entry name" value="ATP-synt_Fo_c"/>
    <property type="match status" value="1"/>
</dbReference>
<feature type="transmembrane region" description="Helical" evidence="14">
    <location>
        <begin position="50"/>
        <end position="72"/>
    </location>
</feature>
<evidence type="ECO:0000256" key="14">
    <source>
        <dbReference type="HAMAP-Rule" id="MF_01396"/>
    </source>
</evidence>
<comment type="function">
    <text evidence="14">Key component of the F(0) channel; it plays a direct role in translocation across the membrane. A homomeric c-ring of between 10-14 subunits forms the central stalk rotor element with the F(1) delta and epsilon subunits.</text>
</comment>
<keyword evidence="6 14" id="KW-0812">Transmembrane</keyword>
<reference evidence="16 17" key="1">
    <citation type="journal article" date="2015" name="Nature">
        <title>rRNA introns, odd ribosomes, and small enigmatic genomes across a large radiation of phyla.</title>
        <authorList>
            <person name="Brown C.T."/>
            <person name="Hug L.A."/>
            <person name="Thomas B.C."/>
            <person name="Sharon I."/>
            <person name="Castelle C.J."/>
            <person name="Singh A."/>
            <person name="Wilkins M.J."/>
            <person name="Williams K.H."/>
            <person name="Banfield J.F."/>
        </authorList>
    </citation>
    <scope>NUCLEOTIDE SEQUENCE [LARGE SCALE GENOMIC DNA]</scope>
</reference>
<evidence type="ECO:0000256" key="5">
    <source>
        <dbReference type="ARBA" id="ARBA00022547"/>
    </source>
</evidence>
<evidence type="ECO:0000256" key="6">
    <source>
        <dbReference type="ARBA" id="ARBA00022692"/>
    </source>
</evidence>
<evidence type="ECO:0000259" key="15">
    <source>
        <dbReference type="Pfam" id="PF00137"/>
    </source>
</evidence>
<keyword evidence="3 14" id="KW-0813">Transport</keyword>
<keyword evidence="12 14" id="KW-0066">ATP synthesis</keyword>
<keyword evidence="9 14" id="KW-0406">Ion transport</keyword>
<evidence type="ECO:0000256" key="10">
    <source>
        <dbReference type="ARBA" id="ARBA00023121"/>
    </source>
</evidence>
<evidence type="ECO:0000256" key="8">
    <source>
        <dbReference type="ARBA" id="ARBA00022989"/>
    </source>
</evidence>
<evidence type="ECO:0000256" key="1">
    <source>
        <dbReference type="ARBA" id="ARBA00004651"/>
    </source>
</evidence>
<keyword evidence="4 14" id="KW-1003">Cell membrane</keyword>
<dbReference type="InterPro" id="IPR035921">
    <property type="entry name" value="F/V-ATP_Csub_sf"/>
</dbReference>
<dbReference type="GO" id="GO:0005886">
    <property type="term" value="C:plasma membrane"/>
    <property type="evidence" value="ECO:0007669"/>
    <property type="project" value="UniProtKB-SubCell"/>
</dbReference>
<evidence type="ECO:0000256" key="2">
    <source>
        <dbReference type="ARBA" id="ARBA00006704"/>
    </source>
</evidence>
<feature type="domain" description="V-ATPase proteolipid subunit C-like" evidence="15">
    <location>
        <begin position="9"/>
        <end position="72"/>
    </location>
</feature>
<dbReference type="InterPro" id="IPR002379">
    <property type="entry name" value="ATPase_proteolipid_c-like_dom"/>
</dbReference>
<dbReference type="HAMAP" id="MF_01396">
    <property type="entry name" value="ATP_synth_c_bact"/>
    <property type="match status" value="1"/>
</dbReference>
<evidence type="ECO:0000256" key="4">
    <source>
        <dbReference type="ARBA" id="ARBA00022475"/>
    </source>
</evidence>
<comment type="similarity">
    <text evidence="2 14">Belongs to the ATPase C chain family.</text>
</comment>
<accession>A0A0G1CH98</accession>
<keyword evidence="8 14" id="KW-1133">Transmembrane helix</keyword>
<dbReference type="PRINTS" id="PR00124">
    <property type="entry name" value="ATPASEC"/>
</dbReference>
<dbReference type="Proteomes" id="UP000034036">
    <property type="component" value="Unassembled WGS sequence"/>
</dbReference>
<feature type="transmembrane region" description="Helical" evidence="14">
    <location>
        <begin position="6"/>
        <end position="29"/>
    </location>
</feature>
<dbReference type="Pfam" id="PF00137">
    <property type="entry name" value="ATP-synt_C"/>
    <property type="match status" value="1"/>
</dbReference>
<gene>
    <name evidence="14" type="primary">atpE</name>
    <name evidence="16" type="ORF">UV11_C0001G0043</name>
</gene>
<keyword evidence="11 14" id="KW-0472">Membrane</keyword>
<dbReference type="SUPFAM" id="SSF81333">
    <property type="entry name" value="F1F0 ATP synthase subunit C"/>
    <property type="match status" value="1"/>
</dbReference>